<feature type="region of interest" description="Disordered" evidence="1">
    <location>
        <begin position="24"/>
        <end position="136"/>
    </location>
</feature>
<keyword evidence="4" id="KW-1185">Reference proteome</keyword>
<name>A0A9Q1FLS8_SYNKA</name>
<dbReference type="InterPro" id="IPR039183">
    <property type="entry name" value="CCD66"/>
</dbReference>
<dbReference type="Pfam" id="PF15236">
    <property type="entry name" value="CCDC66"/>
    <property type="match status" value="1"/>
</dbReference>
<proteinExistence type="predicted"/>
<evidence type="ECO:0000259" key="2">
    <source>
        <dbReference type="Pfam" id="PF15236"/>
    </source>
</evidence>
<accession>A0A9Q1FLS8</accession>
<dbReference type="GO" id="GO:0005874">
    <property type="term" value="C:microtubule"/>
    <property type="evidence" value="ECO:0007669"/>
    <property type="project" value="TreeGrafter"/>
</dbReference>
<dbReference type="Proteomes" id="UP001152622">
    <property type="component" value="Chromosome 5"/>
</dbReference>
<feature type="compositionally biased region" description="Polar residues" evidence="1">
    <location>
        <begin position="875"/>
        <end position="884"/>
    </location>
</feature>
<feature type="region of interest" description="Disordered" evidence="1">
    <location>
        <begin position="368"/>
        <end position="387"/>
    </location>
</feature>
<feature type="compositionally biased region" description="Polar residues" evidence="1">
    <location>
        <begin position="94"/>
        <end position="104"/>
    </location>
</feature>
<feature type="compositionally biased region" description="Basic and acidic residues" evidence="1">
    <location>
        <begin position="173"/>
        <end position="187"/>
    </location>
</feature>
<dbReference type="PANTHER" id="PTHR22736">
    <property type="entry name" value="COILED-COIL DOMAIN-CONTAINING PROTEIN 66"/>
    <property type="match status" value="1"/>
</dbReference>
<feature type="compositionally biased region" description="Basic and acidic residues" evidence="1">
    <location>
        <begin position="749"/>
        <end position="759"/>
    </location>
</feature>
<dbReference type="OrthoDB" id="10042846at2759"/>
<gene>
    <name evidence="3" type="ORF">SKAU_G00175420</name>
</gene>
<feature type="domain" description="CCDC66" evidence="2">
    <location>
        <begin position="447"/>
        <end position="586"/>
    </location>
</feature>
<feature type="region of interest" description="Disordered" evidence="1">
    <location>
        <begin position="273"/>
        <end position="325"/>
    </location>
</feature>
<dbReference type="GO" id="GO:0005929">
    <property type="term" value="C:cilium"/>
    <property type="evidence" value="ECO:0007669"/>
    <property type="project" value="TreeGrafter"/>
</dbReference>
<feature type="compositionally biased region" description="Polar residues" evidence="1">
    <location>
        <begin position="419"/>
        <end position="430"/>
    </location>
</feature>
<dbReference type="PANTHER" id="PTHR22736:SF2">
    <property type="entry name" value="COILED-COIL DOMAIN-CONTAINING PROTEIN 66"/>
    <property type="match status" value="1"/>
</dbReference>
<evidence type="ECO:0000313" key="4">
    <source>
        <dbReference type="Proteomes" id="UP001152622"/>
    </source>
</evidence>
<comment type="caution">
    <text evidence="3">The sequence shown here is derived from an EMBL/GenBank/DDBJ whole genome shotgun (WGS) entry which is preliminary data.</text>
</comment>
<feature type="compositionally biased region" description="Polar residues" evidence="1">
    <location>
        <begin position="596"/>
        <end position="610"/>
    </location>
</feature>
<dbReference type="GO" id="GO:0060271">
    <property type="term" value="P:cilium assembly"/>
    <property type="evidence" value="ECO:0007669"/>
    <property type="project" value="TreeGrafter"/>
</dbReference>
<feature type="compositionally biased region" description="Basic and acidic residues" evidence="1">
    <location>
        <begin position="209"/>
        <end position="222"/>
    </location>
</feature>
<protein>
    <recommendedName>
        <fullName evidence="2">CCDC66 domain-containing protein</fullName>
    </recommendedName>
</protein>
<organism evidence="3 4">
    <name type="scientific">Synaphobranchus kaupii</name>
    <name type="common">Kaup's arrowtooth eel</name>
    <dbReference type="NCBI Taxonomy" id="118154"/>
    <lineage>
        <taxon>Eukaryota</taxon>
        <taxon>Metazoa</taxon>
        <taxon>Chordata</taxon>
        <taxon>Craniata</taxon>
        <taxon>Vertebrata</taxon>
        <taxon>Euteleostomi</taxon>
        <taxon>Actinopterygii</taxon>
        <taxon>Neopterygii</taxon>
        <taxon>Teleostei</taxon>
        <taxon>Anguilliformes</taxon>
        <taxon>Synaphobranchidae</taxon>
        <taxon>Synaphobranchus</taxon>
    </lineage>
</organism>
<feature type="region of interest" description="Disordered" evidence="1">
    <location>
        <begin position="498"/>
        <end position="528"/>
    </location>
</feature>
<feature type="region of interest" description="Disordered" evidence="1">
    <location>
        <begin position="869"/>
        <end position="904"/>
    </location>
</feature>
<sequence length="958" mass="106604">MNLGDGLTFQLEDGKPKLILSTYGVQSKSSKKTVTRTRPQNALKSKQGPEEPMVDQPQRAQEKLADSKKWVGPETTAVGRKEQAGPKAPGRTASKANPSVNANSKAHAPVKAPSRAQSAKKAEANKQVPSRGPSKVTADALKESLVCLTQDQLQQILSTISRSSGSSPQDQGTRSRPEPGEDSKEDSPVSEAATEGTAHTLPSKALHSARSDKSGRSQDERMIPNGMPAGLFSTLGEREREKEALEAKRAQWKKGLDEQMAHRLHQKKIAASSLEYNPWTQPTTRDPSRATSEGAVGREDEERASRTVLGLEERTRSTAQSYGSQQDLPAAIRCAFILGEASPVEHPFSAQKQEQQRRWLQDLEQQREENKLRRQQEKQELSQTEDHERWAMHFDSLQKRAPSQPALGPDRGEADTLARSATHQLSSSGALSVASEGMSPFGGGTPGRASVDTTTGIVPRSSYLRTMTSLLDPAQIEDRERKRLKQLEHQRAIEAQVEERRRQRGMEEALRRAEEQEEEQRLARERDTLQEQYQLDALRERQKKELHSRKTEELYLSVQRAQQEAAKDKQERRIRKLARRGHDVSKLLQCMEEESPTPSGLDSRGTSSLALGSVGMEVGAAANEGEDLRRPSSRRDAAVQTDVGKPILGRGAVAAAAAQRSQTPDVPAEYRPPAGGRRHRREGPGLGKENVNMQTEEEGEGAAGDQYEAFARRPRQAQRPGKRPEWNTHRPGKAFVPASDRYPPGLRRNRQDSRLRRQMELLTLVERNAPYRPSHREPRPPPQAQPRGKPLPHRQEEHISTSPPHSMAAHVEKRGCSPPVPAIKHKLQQQAKLPTQHSSQGPVEAEERPPSSPFVPYVRTDEVYQLDPLAPVSRPPTQGSQQPAQPGADLGRPTPPPSDRDPLLHPELLRNKERQQAILRGLCELRQGLLQKQRELETGLNPLLFRQEGSLSPHYQHM</sequence>
<dbReference type="EMBL" id="JAINUF010000005">
    <property type="protein sequence ID" value="KAJ8361017.1"/>
    <property type="molecule type" value="Genomic_DNA"/>
</dbReference>
<feature type="compositionally biased region" description="Basic and acidic residues" evidence="1">
    <location>
        <begin position="236"/>
        <end position="250"/>
    </location>
</feature>
<dbReference type="AlphaFoldDB" id="A0A9Q1FLS8"/>
<dbReference type="GO" id="GO:0008017">
    <property type="term" value="F:microtubule binding"/>
    <property type="evidence" value="ECO:0007669"/>
    <property type="project" value="TreeGrafter"/>
</dbReference>
<feature type="region of interest" description="Disordered" evidence="1">
    <location>
        <begin position="586"/>
        <end position="856"/>
    </location>
</feature>
<feature type="region of interest" description="Disordered" evidence="1">
    <location>
        <begin position="400"/>
        <end position="456"/>
    </location>
</feature>
<feature type="compositionally biased region" description="Basic and acidic residues" evidence="1">
    <location>
        <begin position="60"/>
        <end position="71"/>
    </location>
</feature>
<feature type="compositionally biased region" description="Basic and acidic residues" evidence="1">
    <location>
        <begin position="296"/>
        <end position="316"/>
    </location>
</feature>
<feature type="compositionally biased region" description="Polar residues" evidence="1">
    <location>
        <begin position="274"/>
        <end position="291"/>
    </location>
</feature>
<feature type="compositionally biased region" description="Polar residues" evidence="1">
    <location>
        <begin position="828"/>
        <end position="841"/>
    </location>
</feature>
<evidence type="ECO:0000256" key="1">
    <source>
        <dbReference type="SAM" id="MobiDB-lite"/>
    </source>
</evidence>
<reference evidence="3" key="1">
    <citation type="journal article" date="2023" name="Science">
        <title>Genome structures resolve the early diversification of teleost fishes.</title>
        <authorList>
            <person name="Parey E."/>
            <person name="Louis A."/>
            <person name="Montfort J."/>
            <person name="Bouchez O."/>
            <person name="Roques C."/>
            <person name="Iampietro C."/>
            <person name="Lluch J."/>
            <person name="Castinel A."/>
            <person name="Donnadieu C."/>
            <person name="Desvignes T."/>
            <person name="Floi Bucao C."/>
            <person name="Jouanno E."/>
            <person name="Wen M."/>
            <person name="Mejri S."/>
            <person name="Dirks R."/>
            <person name="Jansen H."/>
            <person name="Henkel C."/>
            <person name="Chen W.J."/>
            <person name="Zahm M."/>
            <person name="Cabau C."/>
            <person name="Klopp C."/>
            <person name="Thompson A.W."/>
            <person name="Robinson-Rechavi M."/>
            <person name="Braasch I."/>
            <person name="Lecointre G."/>
            <person name="Bobe J."/>
            <person name="Postlethwait J.H."/>
            <person name="Berthelot C."/>
            <person name="Roest Crollius H."/>
            <person name="Guiguen Y."/>
        </authorList>
    </citation>
    <scope>NUCLEOTIDE SEQUENCE</scope>
    <source>
        <strain evidence="3">WJC10195</strain>
    </source>
</reference>
<dbReference type="InterPro" id="IPR040467">
    <property type="entry name" value="CCDC66_dom"/>
</dbReference>
<evidence type="ECO:0000313" key="3">
    <source>
        <dbReference type="EMBL" id="KAJ8361017.1"/>
    </source>
</evidence>
<feature type="compositionally biased region" description="Basic and acidic residues" evidence="1">
    <location>
        <begin position="626"/>
        <end position="637"/>
    </location>
</feature>
<feature type="compositionally biased region" description="Low complexity" evidence="1">
    <location>
        <begin position="158"/>
        <end position="167"/>
    </location>
</feature>
<feature type="region of interest" description="Disordered" evidence="1">
    <location>
        <begin position="158"/>
        <end position="250"/>
    </location>
</feature>